<comment type="caution">
    <text evidence="3">The sequence shown here is derived from an EMBL/GenBank/DDBJ whole genome shotgun (WGS) entry which is preliminary data.</text>
</comment>
<evidence type="ECO:0000313" key="3">
    <source>
        <dbReference type="EMBL" id="KAJ6425827.1"/>
    </source>
</evidence>
<dbReference type="GO" id="GO:0004386">
    <property type="term" value="F:helicase activity"/>
    <property type="evidence" value="ECO:0007669"/>
    <property type="project" value="InterPro"/>
</dbReference>
<gene>
    <name evidence="3" type="ORF">OIU84_026414</name>
</gene>
<dbReference type="Proteomes" id="UP001162972">
    <property type="component" value="Chromosome 16"/>
</dbReference>
<feature type="domain" description="DNA2/NAM7 helicase helicase" evidence="2">
    <location>
        <begin position="2"/>
        <end position="42"/>
    </location>
</feature>
<sequence length="98" mass="10662">MLTTLTGAFSHKLDNTSFDLVITDEAALALEIACWIALLKNVVLSVFAHSGNREAMPPSLTCTFTKFPMDFLKLPAKKDEEDSTMNEGEAEVAVAQAK</sequence>
<name>A0AAD6KP15_9ROSI</name>
<feature type="region of interest" description="Disordered" evidence="1">
    <location>
        <begin position="78"/>
        <end position="98"/>
    </location>
</feature>
<evidence type="ECO:0000313" key="4">
    <source>
        <dbReference type="Proteomes" id="UP001162972"/>
    </source>
</evidence>
<feature type="compositionally biased region" description="Acidic residues" evidence="1">
    <location>
        <begin position="81"/>
        <end position="90"/>
    </location>
</feature>
<dbReference type="AlphaFoldDB" id="A0AAD6KP15"/>
<keyword evidence="4" id="KW-1185">Reference proteome</keyword>
<dbReference type="Pfam" id="PF13086">
    <property type="entry name" value="AAA_11"/>
    <property type="match status" value="1"/>
</dbReference>
<evidence type="ECO:0000256" key="1">
    <source>
        <dbReference type="SAM" id="MobiDB-lite"/>
    </source>
</evidence>
<dbReference type="EMBL" id="JAPFFJ010000006">
    <property type="protein sequence ID" value="KAJ6425827.1"/>
    <property type="molecule type" value="Genomic_DNA"/>
</dbReference>
<evidence type="ECO:0000259" key="2">
    <source>
        <dbReference type="Pfam" id="PF13086"/>
    </source>
</evidence>
<dbReference type="Gene3D" id="3.40.50.300">
    <property type="entry name" value="P-loop containing nucleotide triphosphate hydrolases"/>
    <property type="match status" value="1"/>
</dbReference>
<accession>A0AAD6KP15</accession>
<proteinExistence type="predicted"/>
<dbReference type="InterPro" id="IPR041677">
    <property type="entry name" value="DNA2/NAM7_AAA_11"/>
</dbReference>
<dbReference type="InterPro" id="IPR027417">
    <property type="entry name" value="P-loop_NTPase"/>
</dbReference>
<reference evidence="3 4" key="1">
    <citation type="journal article" date="2023" name="Int. J. Mol. Sci.">
        <title>De Novo Assembly and Annotation of 11 Diverse Shrub Willow (Salix) Genomes Reveals Novel Gene Organization in Sex-Linked Regions.</title>
        <authorList>
            <person name="Hyden B."/>
            <person name="Feng K."/>
            <person name="Yates T.B."/>
            <person name="Jawdy S."/>
            <person name="Cereghino C."/>
            <person name="Smart L.B."/>
            <person name="Muchero W."/>
        </authorList>
    </citation>
    <scope>NUCLEOTIDE SEQUENCE [LARGE SCALE GENOMIC DNA]</scope>
    <source>
        <tissue evidence="3">Shoot tip</tissue>
    </source>
</reference>
<organism evidence="3 4">
    <name type="scientific">Salix udensis</name>
    <dbReference type="NCBI Taxonomy" id="889485"/>
    <lineage>
        <taxon>Eukaryota</taxon>
        <taxon>Viridiplantae</taxon>
        <taxon>Streptophyta</taxon>
        <taxon>Embryophyta</taxon>
        <taxon>Tracheophyta</taxon>
        <taxon>Spermatophyta</taxon>
        <taxon>Magnoliopsida</taxon>
        <taxon>eudicotyledons</taxon>
        <taxon>Gunneridae</taxon>
        <taxon>Pentapetalae</taxon>
        <taxon>rosids</taxon>
        <taxon>fabids</taxon>
        <taxon>Malpighiales</taxon>
        <taxon>Salicaceae</taxon>
        <taxon>Saliceae</taxon>
        <taxon>Salix</taxon>
    </lineage>
</organism>
<protein>
    <recommendedName>
        <fullName evidence="2">DNA2/NAM7 helicase helicase domain-containing protein</fullName>
    </recommendedName>
</protein>